<feature type="compositionally biased region" description="Basic residues" evidence="1">
    <location>
        <begin position="52"/>
        <end position="66"/>
    </location>
</feature>
<evidence type="ECO:0000256" key="2">
    <source>
        <dbReference type="SAM" id="SignalP"/>
    </source>
</evidence>
<sequence length="213" mass="23436">MMFKTLLLFTAVVFLLSGEAFSNPHKHKKHHSKESSESNSGSHSGSSEGGKHGHHHHNHGGKKHGHGSGSGSGSGSGEGADGLITRAKYYIYTTRLTYKKIADGIKLFVEQTSAHDDSKLNQRQRECVLTASQGYYEFVMDEVKETYGPLLAEAQAVDLLVNGNCDRDCKNKLKVYVASNVPVRIDEKVQILRAFLKKTSDEFRLEVGGCKDI</sequence>
<evidence type="ECO:0000313" key="3">
    <source>
        <dbReference type="EMBL" id="ATU82425.1"/>
    </source>
</evidence>
<feature type="chain" id="PRO_5014629309" evidence="2">
    <location>
        <begin position="23"/>
        <end position="213"/>
    </location>
</feature>
<feature type="compositionally biased region" description="Low complexity" evidence="1">
    <location>
        <begin position="37"/>
        <end position="46"/>
    </location>
</feature>
<accession>A0A2K8JRB9</accession>
<feature type="region of interest" description="Disordered" evidence="1">
    <location>
        <begin position="23"/>
        <end position="77"/>
    </location>
</feature>
<dbReference type="AlphaFoldDB" id="A0A2K8JRB9"/>
<reference evidence="3" key="1">
    <citation type="journal article" date="2018" name="Cell. Mol. Life Sci.">
        <title>Giant fish-killing water bug reveals ancient and dynamic venom evolution in Heteroptera.</title>
        <authorList>
            <person name="Walker A.A."/>
            <person name="Hernandez-Vargas M.J."/>
            <person name="Corzo G."/>
            <person name="Fry B.G."/>
            <person name="King G.F."/>
        </authorList>
    </citation>
    <scope>NUCLEOTIDE SEQUENCE</scope>
</reference>
<name>A0A2K8JRB9_9HEMI</name>
<proteinExistence type="evidence at transcript level"/>
<keyword evidence="2" id="KW-0732">Signal</keyword>
<feature type="signal peptide" evidence="2">
    <location>
        <begin position="1"/>
        <end position="22"/>
    </location>
</feature>
<dbReference type="EMBL" id="MF683284">
    <property type="protein sequence ID" value="ATU82425.1"/>
    <property type="molecule type" value="mRNA"/>
</dbReference>
<organism evidence="3">
    <name type="scientific">Lethocerus distinctifemur</name>
    <dbReference type="NCBI Taxonomy" id="280095"/>
    <lineage>
        <taxon>Eukaryota</taxon>
        <taxon>Metazoa</taxon>
        <taxon>Ecdysozoa</taxon>
        <taxon>Arthropoda</taxon>
        <taxon>Hexapoda</taxon>
        <taxon>Insecta</taxon>
        <taxon>Pterygota</taxon>
        <taxon>Neoptera</taxon>
        <taxon>Paraneoptera</taxon>
        <taxon>Hemiptera</taxon>
        <taxon>Heteroptera</taxon>
        <taxon>Panheteroptera</taxon>
        <taxon>Nepomorpha</taxon>
        <taxon>Belostomatidae</taxon>
        <taxon>Lethocerinae</taxon>
        <taxon>Lethocerus</taxon>
    </lineage>
</organism>
<protein>
    <submittedName>
        <fullName evidence="3">Venom protein family 27 protein 1</fullName>
    </submittedName>
</protein>
<feature type="compositionally biased region" description="Gly residues" evidence="1">
    <location>
        <begin position="67"/>
        <end position="77"/>
    </location>
</feature>
<evidence type="ECO:0000256" key="1">
    <source>
        <dbReference type="SAM" id="MobiDB-lite"/>
    </source>
</evidence>